<evidence type="ECO:0000256" key="3">
    <source>
        <dbReference type="SAM" id="SignalP"/>
    </source>
</evidence>
<dbReference type="RefSeq" id="WP_143980486.1">
    <property type="nucleotide sequence ID" value="NZ_CP041695.1"/>
</dbReference>
<dbReference type="Proteomes" id="UP000317039">
    <property type="component" value="Chromosome"/>
</dbReference>
<evidence type="ECO:0000313" key="4">
    <source>
        <dbReference type="EMBL" id="QDP79013.1"/>
    </source>
</evidence>
<dbReference type="GeneID" id="80332724"/>
<reference evidence="4 5" key="1">
    <citation type="submission" date="2019-07" db="EMBL/GenBank/DDBJ databases">
        <title>Complete Genome Sequence and Methylome Analysis of Nocardia otitidis-caviarum NEB252.</title>
        <authorList>
            <person name="Fomenkov A."/>
            <person name="Anton B.P."/>
            <person name="Vincze T."/>
            <person name="Roberts R.J."/>
        </authorList>
    </citation>
    <scope>NUCLEOTIDE SEQUENCE [LARGE SCALE GENOMIC DNA]</scope>
    <source>
        <strain evidence="4 5">NEB252</strain>
    </source>
</reference>
<evidence type="ECO:0008006" key="6">
    <source>
        <dbReference type="Google" id="ProtNLM"/>
    </source>
</evidence>
<dbReference type="AlphaFoldDB" id="A0A516NJC8"/>
<sequence>MTGLLACTVVSCTTVLAADVLTELPPSASARAPAPIVLAVIVVVTALYLPCYVLNRSIRRLTLTSRAVTVPRGLLPFAASIAWKDIVAITPLPQHESGMLKLDVRSYRHPTPRVLRVDVRFMKIGAPATYWLLRFYHEHPEHRGELNDHRAAERVRTYRLLDVDRDHDPPGLPRPVQDIHLPPDS</sequence>
<keyword evidence="2" id="KW-0812">Transmembrane</keyword>
<feature type="signal peptide" evidence="3">
    <location>
        <begin position="1"/>
        <end position="17"/>
    </location>
</feature>
<organism evidence="4 5">
    <name type="scientific">Nocardia otitidiscaviarum</name>
    <dbReference type="NCBI Taxonomy" id="1823"/>
    <lineage>
        <taxon>Bacteria</taxon>
        <taxon>Bacillati</taxon>
        <taxon>Actinomycetota</taxon>
        <taxon>Actinomycetes</taxon>
        <taxon>Mycobacteriales</taxon>
        <taxon>Nocardiaceae</taxon>
        <taxon>Nocardia</taxon>
    </lineage>
</organism>
<dbReference type="KEGG" id="nod:FOH10_09985"/>
<feature type="transmembrane region" description="Helical" evidence="2">
    <location>
        <begin position="33"/>
        <end position="54"/>
    </location>
</feature>
<dbReference type="EMBL" id="CP041695">
    <property type="protein sequence ID" value="QDP79013.1"/>
    <property type="molecule type" value="Genomic_DNA"/>
</dbReference>
<keyword evidence="3" id="KW-0732">Signal</keyword>
<accession>A0A516NJC8</accession>
<keyword evidence="2" id="KW-1133">Transmembrane helix</keyword>
<evidence type="ECO:0000313" key="5">
    <source>
        <dbReference type="Proteomes" id="UP000317039"/>
    </source>
</evidence>
<evidence type="ECO:0000256" key="1">
    <source>
        <dbReference type="SAM" id="MobiDB-lite"/>
    </source>
</evidence>
<feature type="chain" id="PRO_5021749098" description="PH domain-containing protein" evidence="3">
    <location>
        <begin position="18"/>
        <end position="185"/>
    </location>
</feature>
<proteinExistence type="predicted"/>
<keyword evidence="2" id="KW-0472">Membrane</keyword>
<protein>
    <recommendedName>
        <fullName evidence="6">PH domain-containing protein</fullName>
    </recommendedName>
</protein>
<evidence type="ECO:0000256" key="2">
    <source>
        <dbReference type="SAM" id="Phobius"/>
    </source>
</evidence>
<feature type="region of interest" description="Disordered" evidence="1">
    <location>
        <begin position="163"/>
        <end position="185"/>
    </location>
</feature>
<gene>
    <name evidence="4" type="ORF">FOH10_09985</name>
</gene>
<name>A0A516NJC8_9NOCA</name>